<keyword evidence="2" id="KW-0315">Glutamine amidotransferase</keyword>
<dbReference type="OrthoDB" id="6382410at2"/>
<reference evidence="3" key="1">
    <citation type="submission" date="2015-07" db="EMBL/GenBank/DDBJ databases">
        <title>Genome Of Nitrogen-Fixing Cyanobacterium Nostoc piscinale CENA21 From Solimoes/Amazon River Floodplain Sediments And Comparative Genomics To Uncover Biosynthetic Natural Products Potential.</title>
        <authorList>
            <person name="Leao T.F."/>
            <person name="Leao P.N."/>
            <person name="Guimaraes P.I."/>
            <person name="de Melo A.G.C."/>
            <person name="Ramos R.T.J."/>
            <person name="Silva A."/>
            <person name="Fiore M.F."/>
            <person name="Schneider M.P.C."/>
        </authorList>
    </citation>
    <scope>NUCLEOTIDE SEQUENCE [LARGE SCALE GENOMIC DNA]</scope>
    <source>
        <strain evidence="3">CENA21</strain>
    </source>
</reference>
<dbReference type="Pfam" id="PF01965">
    <property type="entry name" value="DJ-1_PfpI"/>
    <property type="match status" value="1"/>
</dbReference>
<evidence type="ECO:0000259" key="1">
    <source>
        <dbReference type="Pfam" id="PF01965"/>
    </source>
</evidence>
<accession>A0A0M5MM57</accession>
<dbReference type="Gene3D" id="3.40.50.880">
    <property type="match status" value="1"/>
</dbReference>
<evidence type="ECO:0000313" key="2">
    <source>
        <dbReference type="EMBL" id="ALF56492.1"/>
    </source>
</evidence>
<gene>
    <name evidence="2" type="ORF">ACX27_21190</name>
</gene>
<keyword evidence="3" id="KW-1185">Reference proteome</keyword>
<dbReference type="Proteomes" id="UP000062645">
    <property type="component" value="Chromosome"/>
</dbReference>
<dbReference type="CDD" id="cd03139">
    <property type="entry name" value="GATase1_PfpI_2"/>
    <property type="match status" value="1"/>
</dbReference>
<reference evidence="2 3" key="2">
    <citation type="journal article" date="2016" name="Genome Announc.">
        <title>Draft Genome Sequence of the N2-Fixing Cyanobacterium Nostoc piscinale CENA21, Isolated from the Brazilian Amazon Floodplain.</title>
        <authorList>
            <person name="Leao T."/>
            <person name="Guimaraes P.I."/>
            <person name="de Melo A.G."/>
            <person name="Ramos R.T."/>
            <person name="Leao P.N."/>
            <person name="Silva A."/>
            <person name="Fiore M.F."/>
            <person name="Schneider M.P."/>
        </authorList>
    </citation>
    <scope>NUCLEOTIDE SEQUENCE [LARGE SCALE GENOMIC DNA]</scope>
    <source>
        <strain evidence="2 3">CENA21</strain>
    </source>
</reference>
<dbReference type="SUPFAM" id="SSF52317">
    <property type="entry name" value="Class I glutamine amidotransferase-like"/>
    <property type="match status" value="1"/>
</dbReference>
<dbReference type="InterPro" id="IPR052158">
    <property type="entry name" value="INH-QAR"/>
</dbReference>
<keyword evidence="2" id="KW-0808">Transferase</keyword>
<dbReference type="PANTHER" id="PTHR43130">
    <property type="entry name" value="ARAC-FAMILY TRANSCRIPTIONAL REGULATOR"/>
    <property type="match status" value="1"/>
</dbReference>
<protein>
    <submittedName>
        <fullName evidence="2">Glutamine amidotransferase</fullName>
    </submittedName>
</protein>
<feature type="domain" description="DJ-1/PfpI" evidence="1">
    <location>
        <begin position="11"/>
        <end position="169"/>
    </location>
</feature>
<dbReference type="GO" id="GO:0006355">
    <property type="term" value="P:regulation of DNA-templated transcription"/>
    <property type="evidence" value="ECO:0007669"/>
    <property type="project" value="TreeGrafter"/>
</dbReference>
<dbReference type="GO" id="GO:0016740">
    <property type="term" value="F:transferase activity"/>
    <property type="evidence" value="ECO:0007669"/>
    <property type="project" value="UniProtKB-KW"/>
</dbReference>
<dbReference type="PATRIC" id="fig|224013.5.peg.5080"/>
<dbReference type="PANTHER" id="PTHR43130:SF2">
    <property type="entry name" value="DJ-1_PFPI DOMAIN-CONTAINING PROTEIN"/>
    <property type="match status" value="1"/>
</dbReference>
<organism evidence="2 3">
    <name type="scientific">Nostoc piscinale CENA21</name>
    <dbReference type="NCBI Taxonomy" id="224013"/>
    <lineage>
        <taxon>Bacteria</taxon>
        <taxon>Bacillati</taxon>
        <taxon>Cyanobacteriota</taxon>
        <taxon>Cyanophyceae</taxon>
        <taxon>Nostocales</taxon>
        <taxon>Nostocaceae</taxon>
        <taxon>Nostoc</taxon>
    </lineage>
</organism>
<dbReference type="RefSeq" id="WP_062298481.1">
    <property type="nucleotide sequence ID" value="NZ_CP012036.1"/>
</dbReference>
<sequence>MTDSTQYNIGLLIYPDLTQLDVTAPYQVFSSLPTARVHLIWKNLEPVKDIGGLVLHPTTTFAECPQLDVICVPGGGMGTIEVMRDVEVLTFLKQQAKNAQYVTSVCTGSLILAAAGLLSGYKASCHWMFRECLAAMGITVSNERVVVDRNRITGGGITAGIDFGLVVVAKLCGESTAKFIQLILEYNPAPPFNAGSPETAGTVTEFVTKAGAEILAATLAESEQVAIRLGVKPEQLLT</sequence>
<dbReference type="InterPro" id="IPR029062">
    <property type="entry name" value="Class_I_gatase-like"/>
</dbReference>
<proteinExistence type="predicted"/>
<dbReference type="AlphaFoldDB" id="A0A0M5MM57"/>
<name>A0A0M5MM57_9NOSO</name>
<dbReference type="KEGG" id="npz:ACX27_21190"/>
<dbReference type="EMBL" id="CP012036">
    <property type="protein sequence ID" value="ALF56492.1"/>
    <property type="molecule type" value="Genomic_DNA"/>
</dbReference>
<dbReference type="InterPro" id="IPR002818">
    <property type="entry name" value="DJ-1/PfpI"/>
</dbReference>
<evidence type="ECO:0000313" key="3">
    <source>
        <dbReference type="Proteomes" id="UP000062645"/>
    </source>
</evidence>